<protein>
    <submittedName>
        <fullName evidence="1">CBWD5 protein</fullName>
    </submittedName>
</protein>
<accession>A0A812LPP1</accession>
<sequence length="3785" mass="417808">AQFTICWNLGRCGRSRSGLAWLKSKIAVVTFLSPTASPPWIDIAMKPSCVVAFLFALAFKAGVSADTLRVDAGTDVADAGGTETAEACQSGSLIQRLSSSHKVLSDTEAMPAESLKTPEIKEKKKKKKKMMKKQKSDKKHADFMAFLAEAKKDGPGHPEGSECEPAGAPLLGENRAKFELLSQKVSALDLDPVLARLVKKNDYAPKLAKRAADEYRKFLVLMGMGETPIASHMVLDAWHSHIMPPVPVISRETRYTKMYERDCQEVFGHQLEHDPLGQQLEESRLKQTQQQICDYFGMVDRLVWSAAKPAALSESTDPSDTAAIMDQWLDHINEEVELRKGLLAENVHVMVASQHTNTAVTHTGLENALSFFHHYSHATRARKFLSVDHEAFAIEIEKGKRMGADIFEVDSEGKILDVKIFMATLFKDVDDLNDAGLENLTLHYTGNGVALTKAAMETWMLNFNNNAAEKHDLLAADVRLTHMSQVTDAPETRDGKAEVIDFFRDFENATGAREFLSVDGGAFMIENKGNNLHPRMGLLIFEVNPEGKIQDIKIWVASLQGDRDDLSDSGLTSVAPSLLDSRGEGASVSGALASATEPAVCQQSGSRPSLQQMQRFNASVEKVKALDLDAVVAVLVKKDGYSPTKAAELAEEYRKYLALVSIGLSPVPSKKVDDAWHAHILNTKKYQADTRALLGHFLHHEPANLLLEQQGLKEQKSSMDNMFLRTKMQLCDYYGRVDEAAWSKEDVALCDKALEDLLGPIHDLRWNLGRCDRSRSGSAWLKSKIAVVTFLSPTANPPWIDIAMKPACVVAFLFALAFKAGVSADTLRVDAGTDVADAGGAETAEACQSGSLIQRLSSSHKVLSDTEAMPAESLKKTPEIKEKKKKMMKKQKSDKKHSDFMAFLAEAKKDGPGHPEGSECEPAGAPLLGENRAKFELLSQKVSALDLDPVLARLVKKNDYAPKLAKRAADEYRKFLVLMGMGETPIASHMVLDAWHSHIMPPVPVISRETRYTKMYERDCQEVFGHQLEHDPLGQQLEESRLKQTQQQICDYFGMVDRLVWSAAKPAALSESRDPSDTAAIMDQWLDHINEEVELRKGLLAENVHVMVASQHTNTAVTHTGLENALSFFHHYSHATRARKFLSVDHEAFAIEIEKGKRMGADIFEVDSEGKILDVKIFMATLFKDVDDLNDAGLENLTLHYTGNGVALTKAAMETWMLNFNNNAAEKHDLLAADVRLTHMSQVTDAPETRDGKAEVIDFFRDFENATGAREFLSVDGGAFMIENKGNHLHPRMGLLIFEVNPEGKIQDIKIWVASLQGDRDDLSDSGLTSVAPSLLDSRGEGASVSGALASATEPAVCQQSGSRPSLQQMQRFNASVEKVKALDLDAVVAVLVKKDGYSPTKAAELAEEYRKYLALVSIGLSPVPSKKVDDAWHAHILNTKKYQADTRALLGHFLHHEPANLLLEQQGLKEQKSSMDNMFLRTKMQLCDYYGRVDDAAWSKEDVALCGPIHDLRWNLGRCDRSRSGSAWLKSKIAVVTFLSPTANPPWIDIAMKPACVVAFLFALAFKAGVSADTLRVDAGTDVADAGGAETAEACQSGSLIQRLSSSHKVLSDTEAMPAESLKKTPEIKEKKKKMMKKQKSDKKHSDFMAFLAEAKKDGPGHPEGSECEPAGAPLLGENRAKFELLSQKVSALDLDPVLARLVKKNDYAPKLAKRAADEYRKFLVLMGMGETPIASHMVLDAWHSNIMPPVPVISRETRYTKMYERDCQEVFGHQLEHDPLGQQLEESRLKQTQQQICDYFGMVDRLVWSAAKPAALSESRDPSDTAAIMDQWLDHINEEVELRKGLLAENVHVMVASQHTNTAVTHTGLENALSFFHHYSHATRARKFLSVDHEAFAIEIEKGKRMGADIFEVDSEGKILDVKIFMATLFKDVDDLNDAGLENLTLHYTGNGVALTKAAMETWMLNFNNNAAEKHDLLAADVRLTHMSQVTDAPETRDGKAEVIDFFRDFENATGAREFLSVDGGAFMIENKGNNLHPRMGLLIFEVNPEGKIQDIKIWVASLQGDRDDLSDSGLTSVAPSLLDSRGEGASVSGALASATEPAVCQQSGSRPSLQQMQRFNASVEKVKALDLDAVVAVLVKKDGYSPTKAAELAEEYRKYLALVSIGLSPVPSKKVDDAWHAHILNTKKYQADTRALLGHFLHHEPANLLLEQQGLKEQKSSMDNMFLRTKMQLCDYYGRVDEAAWSKEDVALCAQFTICWNLGRCGRSRSGLAWLKSKIAVVTFLSPTASPPWIDIAMKPSCVVAFLFALAFKAGVSADTLRVDAGTDVADAGGTETAEACQSGSLIQRLSSSHKVLSDTEAMPAESLKTPEIKEKKKKKKKMMKKQKSDKKHADFMAFLAEAKKDGPGHPEGSECEPAGAPLLGENRAKFELLSQKVSALDLDPVLARLVKKNDYAPKLAKRAADEYRKFLVLMGMGETPIASHMVLDAWHSHIMPPVPVISRETRYTKMYERDCQEVFGHQLEHDPLGQQLEESRLKQTQQQICDYFGMVDRLVWSAAKPAALSESTDPSDTAAIMDQWLDHINEEVELRKGLLAENVHVMVASQHTNTAVTHTGLENALSFFHHYSHATRARKFLSVDHEAFAIEIEKGKRMGADIFEVDSEGKILDVKIFMATLFKDVDDLNDAGLENLTLHYTGNGSMAMVQVGEAGVALTKAAMETWMLNFNNNAAEKHDLLAADVRLTHMSQVTDAPETRDGKAEVIDFFRDFENATGAREFLSVDGGAFMIENKGNNLHPRMGLLIFEVNPEGKIQDIKIWVASLQGDRDDLSDSGLTSVAPSLLDSRGEGASVSGALASATEPAVCQQSGSRPSLQQMQRFNASVEKVKALDLDAVVAVLVKKDGYSPTKAAELAEEYRKYLALVSIGLSPVPSKKVDDAWHAHILNTKKYQADTRALLGHFLHHEPANLLLEQQGLKEQKSSMDNMFLRTKMQLCDYYGRVDEAAWSKEDVALCAQFTICWNLGRCGRSRSGSAWLKSKIAVVTFLSPTASPPWIDIAMKPSCVVAFLFALAFKAGVSADTLRVDAGTDVADAGGTETAEACQSGSLIQRLSSSHKVLSDTEAMPAESLKTPEIKEKKKKKMMKKQKSDKKHADFMAFLAEAKKDGPGHPEGSECEPAGAPLLGENRAKFELLSQKVSALDLDPVLARLVKKNDYAPKLAKRAADEYRKFLVLMGMGETPIASHMVLDAWHSHIMPPVPVISRETRYTKMYERDCQEVFGHQLEHDPLGQQLEESRLKQTQQQICDYFGMVDRLVWSAAKPAALSESTDPSDTAAIMDQWLDHINEEVELRKGLLAENVHVMVASQHTNTAVTHTGLENALSFFHHYSHATRARKFLSVDHEAFAIEIEKGKRMGADIFEVDSEGKILDVKIFMATLFKDVDDLNDAGLENLTLHYTGVALTKAAMETWMLNFNNNAAEKHDLLAADVRLTHMSQVTDAPETRDGKAEVIDFFRDFENATGAREFLSVDGGAFMIENKGNNLHPRMGLLIFEVNPEGKIQDIKIWVASLQGDRDDLSDSGLTSVAPSLLDSRGEGASVSGALASATEPAVCQQSGSRPSLQQMQRFNASVEKVKALDLDAVVAVLVKKDGYSPTKAAELAEEYRKYLALVSIGLSPVPSKKVDDAWHAHILNTKKYQADTRALLGHFLHHEPANLLLEQQGLKEQKSSMDNMFLRTKMQLCDYYGRVDEAAWSKEDVALCASRSCKSGNRFFVFFSVCEFLF</sequence>
<organism evidence="1 2">
    <name type="scientific">Symbiodinium natans</name>
    <dbReference type="NCBI Taxonomy" id="878477"/>
    <lineage>
        <taxon>Eukaryota</taxon>
        <taxon>Sar</taxon>
        <taxon>Alveolata</taxon>
        <taxon>Dinophyceae</taxon>
        <taxon>Suessiales</taxon>
        <taxon>Symbiodiniaceae</taxon>
        <taxon>Symbiodinium</taxon>
    </lineage>
</organism>
<keyword evidence="2" id="KW-1185">Reference proteome</keyword>
<comment type="caution">
    <text evidence="1">The sequence shown here is derived from an EMBL/GenBank/DDBJ whole genome shotgun (WGS) entry which is preliminary data.</text>
</comment>
<feature type="non-terminal residue" evidence="1">
    <location>
        <position position="1"/>
    </location>
</feature>
<gene>
    <name evidence="1" type="primary">CBWD5</name>
    <name evidence="1" type="ORF">SNAT2548_LOCUS12390</name>
</gene>
<evidence type="ECO:0000313" key="2">
    <source>
        <dbReference type="Proteomes" id="UP000604046"/>
    </source>
</evidence>
<dbReference type="EMBL" id="CAJNDS010001188">
    <property type="protein sequence ID" value="CAE7251032.1"/>
    <property type="molecule type" value="Genomic_DNA"/>
</dbReference>
<dbReference type="Proteomes" id="UP000604046">
    <property type="component" value="Unassembled WGS sequence"/>
</dbReference>
<name>A0A812LPP1_9DINO</name>
<reference evidence="1" key="1">
    <citation type="submission" date="2021-02" db="EMBL/GenBank/DDBJ databases">
        <authorList>
            <person name="Dougan E. K."/>
            <person name="Rhodes N."/>
            <person name="Thang M."/>
            <person name="Chan C."/>
        </authorList>
    </citation>
    <scope>NUCLEOTIDE SEQUENCE</scope>
</reference>
<evidence type="ECO:0000313" key="1">
    <source>
        <dbReference type="EMBL" id="CAE7251032.1"/>
    </source>
</evidence>
<proteinExistence type="predicted"/>